<dbReference type="InterPro" id="IPR041286">
    <property type="entry name" value="MBG_2"/>
</dbReference>
<dbReference type="STRING" id="305507.SAMN04489724_0366"/>
<feature type="compositionally biased region" description="Acidic residues" evidence="1">
    <location>
        <begin position="258"/>
        <end position="292"/>
    </location>
</feature>
<protein>
    <submittedName>
        <fullName evidence="4">Gliding motility-associated C-terminal domain-containing protein</fullName>
    </submittedName>
</protein>
<reference evidence="5" key="1">
    <citation type="submission" date="2016-10" db="EMBL/GenBank/DDBJ databases">
        <authorList>
            <person name="Varghese N."/>
            <person name="Submissions S."/>
        </authorList>
    </citation>
    <scope>NUCLEOTIDE SEQUENCE [LARGE SCALE GENOMIC DNA]</scope>
    <source>
        <strain evidence="5">DSM 23445</strain>
    </source>
</reference>
<evidence type="ECO:0000313" key="4">
    <source>
        <dbReference type="EMBL" id="SFU20833.1"/>
    </source>
</evidence>
<dbReference type="InterPro" id="IPR026341">
    <property type="entry name" value="T9SS_type_B"/>
</dbReference>
<dbReference type="Pfam" id="PF13585">
    <property type="entry name" value="CHU_C"/>
    <property type="match status" value="1"/>
</dbReference>
<dbReference type="InterPro" id="IPR043772">
    <property type="entry name" value="MBG_3"/>
</dbReference>
<dbReference type="Proteomes" id="UP000199673">
    <property type="component" value="Unassembled WGS sequence"/>
</dbReference>
<feature type="compositionally biased region" description="Acidic residues" evidence="1">
    <location>
        <begin position="308"/>
        <end position="320"/>
    </location>
</feature>
<keyword evidence="5" id="KW-1185">Reference proteome</keyword>
<evidence type="ECO:0000259" key="2">
    <source>
        <dbReference type="Pfam" id="PF18676"/>
    </source>
</evidence>
<feature type="non-terminal residue" evidence="4">
    <location>
        <position position="1"/>
    </location>
</feature>
<evidence type="ECO:0000256" key="1">
    <source>
        <dbReference type="SAM" id="MobiDB-lite"/>
    </source>
</evidence>
<feature type="domain" description="MBG" evidence="3">
    <location>
        <begin position="38"/>
        <end position="95"/>
    </location>
</feature>
<proteinExistence type="predicted"/>
<accession>A0A1I7EAF2</accession>
<feature type="domain" description="MBG" evidence="3">
    <location>
        <begin position="110"/>
        <end position="177"/>
    </location>
</feature>
<dbReference type="EMBL" id="FPBF01000015">
    <property type="protein sequence ID" value="SFU20833.1"/>
    <property type="molecule type" value="Genomic_DNA"/>
</dbReference>
<sequence length="621" mass="66272">NNGRTDVGTQEVTATITGDNFTTLVLTADLTVTPATVADITFADDSFVYDGTAKSLVISGILPEGTSVSYSNNSRTDVGSQEVTATITGDNYTSLVLAADLTVTPATVIDITFADDSFVYDGTAKSMVISGTLPDGTSVSYSNNSRTDVGSQEVTATISGANFTGVSFTANLSITKAILTVKADSGQGKEFGMEDPELTYQVSGLQGSDSEAIITGALSRGAGEDVGTYLIQLGSLSAGANYMINFTGAEFRIISIDTDGDGVPDDVEAEEGTDPDDPTDYADSDGDDVPDYVEDRKGTDPVHAGDYLDTDGDDVPDYVEEQQGSDLNDGADFVDIDEDGIPDYVEDRSVVDFISHSIDVQWGTMTDELKLPEEVVMITANGEFINQAVTWDLAEYEPMSSGTGSYTGIVALPAGLFNPSGLQPTLEITVLAKPAPQDVTLSENSFIGIPDQFFQEIGAFTVVDPTDDQHSLSLPDGVQDNGFFEVLDGILFWSSAEQAEGRTDFTIVLSVSDRAGNILEKEFSIIRERTPLEQLPIPNSFTPNGDGVNDTWGMSALRYYGGVRISVFAIGGDRLFYTENPDIRWDGVFNGKVMPVGAYLYVIEVGETGEIRRGMLNLVNE</sequence>
<name>A0A1I7EAF2_9BACT</name>
<dbReference type="RefSeq" id="WP_139235990.1">
    <property type="nucleotide sequence ID" value="NZ_FPBF01000015.1"/>
</dbReference>
<dbReference type="Pfam" id="PF18887">
    <property type="entry name" value="MBG_3"/>
    <property type="match status" value="2"/>
</dbReference>
<evidence type="ECO:0000259" key="3">
    <source>
        <dbReference type="Pfam" id="PF18887"/>
    </source>
</evidence>
<organism evidence="4 5">
    <name type="scientific">Algoriphagus locisalis</name>
    <dbReference type="NCBI Taxonomy" id="305507"/>
    <lineage>
        <taxon>Bacteria</taxon>
        <taxon>Pseudomonadati</taxon>
        <taxon>Bacteroidota</taxon>
        <taxon>Cytophagia</taxon>
        <taxon>Cytophagales</taxon>
        <taxon>Cyclobacteriaceae</taxon>
        <taxon>Algoriphagus</taxon>
    </lineage>
</organism>
<dbReference type="OrthoDB" id="1097758at2"/>
<gene>
    <name evidence="4" type="ORF">SAMN04489724_0366</name>
</gene>
<dbReference type="Pfam" id="PF18676">
    <property type="entry name" value="MBG_2"/>
    <property type="match status" value="1"/>
</dbReference>
<evidence type="ECO:0000313" key="5">
    <source>
        <dbReference type="Proteomes" id="UP000199673"/>
    </source>
</evidence>
<feature type="region of interest" description="Disordered" evidence="1">
    <location>
        <begin position="257"/>
        <end position="330"/>
    </location>
</feature>
<dbReference type="NCBIfam" id="TIGR04131">
    <property type="entry name" value="Bac_Flav_CTERM"/>
    <property type="match status" value="1"/>
</dbReference>
<dbReference type="AlphaFoldDB" id="A0A1I7EAF2"/>
<feature type="domain" description="MBG" evidence="2">
    <location>
        <begin position="179"/>
        <end position="251"/>
    </location>
</feature>